<comment type="caution">
    <text evidence="1">The sequence shown here is derived from an EMBL/GenBank/DDBJ whole genome shotgun (WGS) entry which is preliminary data.</text>
</comment>
<accession>A0A8X6TG32</accession>
<reference evidence="1" key="1">
    <citation type="submission" date="2020-08" db="EMBL/GenBank/DDBJ databases">
        <title>Multicomponent nature underlies the extraordinary mechanical properties of spider dragline silk.</title>
        <authorList>
            <person name="Kono N."/>
            <person name="Nakamura H."/>
            <person name="Mori M."/>
            <person name="Yoshida Y."/>
            <person name="Ohtoshi R."/>
            <person name="Malay A.D."/>
            <person name="Moran D.A.P."/>
            <person name="Tomita M."/>
            <person name="Numata K."/>
            <person name="Arakawa K."/>
        </authorList>
    </citation>
    <scope>NUCLEOTIDE SEQUENCE</scope>
</reference>
<organism evidence="1 2">
    <name type="scientific">Nephila pilipes</name>
    <name type="common">Giant wood spider</name>
    <name type="synonym">Nephila maculata</name>
    <dbReference type="NCBI Taxonomy" id="299642"/>
    <lineage>
        <taxon>Eukaryota</taxon>
        <taxon>Metazoa</taxon>
        <taxon>Ecdysozoa</taxon>
        <taxon>Arthropoda</taxon>
        <taxon>Chelicerata</taxon>
        <taxon>Arachnida</taxon>
        <taxon>Araneae</taxon>
        <taxon>Araneomorphae</taxon>
        <taxon>Entelegynae</taxon>
        <taxon>Araneoidea</taxon>
        <taxon>Nephilidae</taxon>
        <taxon>Nephila</taxon>
    </lineage>
</organism>
<keyword evidence="2" id="KW-1185">Reference proteome</keyword>
<name>A0A8X6TG32_NEPPI</name>
<sequence>MRFRWKFGETLFCRSRRSMTSTPMGGRGKRTIYHPDSEQIFGISGNGGKFFAKSCLQSAPFPSPHFTNAFELQFLLLEVISKFSLLLFCVCRMITSGNGSNLIGLTLGFEEEKLEIL</sequence>
<protein>
    <submittedName>
        <fullName evidence="1">Uncharacterized protein</fullName>
    </submittedName>
</protein>
<evidence type="ECO:0000313" key="1">
    <source>
        <dbReference type="EMBL" id="GFT13141.1"/>
    </source>
</evidence>
<dbReference type="EMBL" id="BMAW01057835">
    <property type="protein sequence ID" value="GFT13141.1"/>
    <property type="molecule type" value="Genomic_DNA"/>
</dbReference>
<dbReference type="AlphaFoldDB" id="A0A8X6TG32"/>
<evidence type="ECO:0000313" key="2">
    <source>
        <dbReference type="Proteomes" id="UP000887013"/>
    </source>
</evidence>
<proteinExistence type="predicted"/>
<dbReference type="OrthoDB" id="10372847at2759"/>
<gene>
    <name evidence="1" type="ORF">NPIL_200951</name>
</gene>
<dbReference type="Proteomes" id="UP000887013">
    <property type="component" value="Unassembled WGS sequence"/>
</dbReference>